<evidence type="ECO:0000256" key="1">
    <source>
        <dbReference type="ARBA" id="ARBA00022579"/>
    </source>
</evidence>
<evidence type="ECO:0000313" key="5">
    <source>
        <dbReference type="Proteomes" id="UP001596156"/>
    </source>
</evidence>
<dbReference type="RefSeq" id="WP_309063672.1">
    <property type="nucleotide sequence ID" value="NZ_BAAASS010000019.1"/>
</dbReference>
<keyword evidence="3" id="KW-0732">Signal</keyword>
<evidence type="ECO:0000256" key="2">
    <source>
        <dbReference type="ARBA" id="ARBA00023157"/>
    </source>
</evidence>
<name>A0ABW0D5W2_STRFI</name>
<accession>A0ABW0D5W2</accession>
<gene>
    <name evidence="4" type="ORF">ACFPN6_07660</name>
</gene>
<dbReference type="InterPro" id="IPR036379">
    <property type="entry name" value="A-amylase_inhib_sf"/>
</dbReference>
<sequence>MRQTMRPFITVAAAALPVLTGNAAAHAVPPEAAVESSESVPACVEVSPGWRYTFVTNNCSSTYTLTIAYSDGRDVPCRVAGPGDHITFPGHGTQGDRVLGAVLCSGTSG</sequence>
<protein>
    <submittedName>
        <fullName evidence="4">Alpha-amylase</fullName>
    </submittedName>
</protein>
<reference evidence="5" key="1">
    <citation type="journal article" date="2019" name="Int. J. Syst. Evol. Microbiol.">
        <title>The Global Catalogue of Microorganisms (GCM) 10K type strain sequencing project: providing services to taxonomists for standard genome sequencing and annotation.</title>
        <authorList>
            <consortium name="The Broad Institute Genomics Platform"/>
            <consortium name="The Broad Institute Genome Sequencing Center for Infectious Disease"/>
            <person name="Wu L."/>
            <person name="Ma J."/>
        </authorList>
    </citation>
    <scope>NUCLEOTIDE SEQUENCE [LARGE SCALE GENOMIC DNA]</scope>
    <source>
        <strain evidence="5">CCM 8479</strain>
    </source>
</reference>
<feature type="signal peptide" evidence="3">
    <location>
        <begin position="1"/>
        <end position="27"/>
    </location>
</feature>
<comment type="caution">
    <text evidence="4">The sequence shown here is derived from an EMBL/GenBank/DDBJ whole genome shotgun (WGS) entry which is preliminary data.</text>
</comment>
<dbReference type="EMBL" id="JBHSKL010000009">
    <property type="protein sequence ID" value="MFC5224475.1"/>
    <property type="molecule type" value="Genomic_DNA"/>
</dbReference>
<keyword evidence="2" id="KW-1015">Disulfide bond</keyword>
<keyword evidence="1" id="KW-0022">Alpha-amylase inhibitor</keyword>
<proteinExistence type="predicted"/>
<dbReference type="Proteomes" id="UP001596156">
    <property type="component" value="Unassembled WGS sequence"/>
</dbReference>
<dbReference type="InterPro" id="IPR000833">
    <property type="entry name" value="A-amylase_inhib"/>
</dbReference>
<dbReference type="Gene3D" id="2.60.40.20">
    <property type="entry name" value="Alpha-amylase inhibitor"/>
    <property type="match status" value="1"/>
</dbReference>
<organism evidence="4 5">
    <name type="scientific">Streptomyces fimbriatus</name>
    <dbReference type="NCBI Taxonomy" id="68197"/>
    <lineage>
        <taxon>Bacteria</taxon>
        <taxon>Bacillati</taxon>
        <taxon>Actinomycetota</taxon>
        <taxon>Actinomycetes</taxon>
        <taxon>Kitasatosporales</taxon>
        <taxon>Streptomycetaceae</taxon>
        <taxon>Streptomyces</taxon>
    </lineage>
</organism>
<dbReference type="Pfam" id="PF01356">
    <property type="entry name" value="A_amylase_inhib"/>
    <property type="match status" value="1"/>
</dbReference>
<dbReference type="SUPFAM" id="SSF49498">
    <property type="entry name" value="alpha-Amylase inhibitor tendamistat"/>
    <property type="match status" value="1"/>
</dbReference>
<keyword evidence="5" id="KW-1185">Reference proteome</keyword>
<evidence type="ECO:0000256" key="3">
    <source>
        <dbReference type="SAM" id="SignalP"/>
    </source>
</evidence>
<feature type="chain" id="PRO_5045535215" evidence="3">
    <location>
        <begin position="28"/>
        <end position="109"/>
    </location>
</feature>
<dbReference type="SMART" id="SM00783">
    <property type="entry name" value="A_amylase_inhib"/>
    <property type="match status" value="1"/>
</dbReference>
<evidence type="ECO:0000313" key="4">
    <source>
        <dbReference type="EMBL" id="MFC5224475.1"/>
    </source>
</evidence>